<organism evidence="2 3">
    <name type="scientific">Phytophthora megakarya</name>
    <dbReference type="NCBI Taxonomy" id="4795"/>
    <lineage>
        <taxon>Eukaryota</taxon>
        <taxon>Sar</taxon>
        <taxon>Stramenopiles</taxon>
        <taxon>Oomycota</taxon>
        <taxon>Peronosporomycetes</taxon>
        <taxon>Peronosporales</taxon>
        <taxon>Peronosporaceae</taxon>
        <taxon>Phytophthora</taxon>
    </lineage>
</organism>
<evidence type="ECO:0000313" key="2">
    <source>
        <dbReference type="EMBL" id="OWZ01612.1"/>
    </source>
</evidence>
<feature type="compositionally biased region" description="Polar residues" evidence="1">
    <location>
        <begin position="1"/>
        <end position="10"/>
    </location>
</feature>
<name>A0A225V8I4_9STRA</name>
<dbReference type="Proteomes" id="UP000198211">
    <property type="component" value="Unassembled WGS sequence"/>
</dbReference>
<evidence type="ECO:0008006" key="4">
    <source>
        <dbReference type="Google" id="ProtNLM"/>
    </source>
</evidence>
<feature type="region of interest" description="Disordered" evidence="1">
    <location>
        <begin position="1"/>
        <end position="36"/>
    </location>
</feature>
<protein>
    <recommendedName>
        <fullName evidence="4">MULE transposase domain-containing protein</fullName>
    </recommendedName>
</protein>
<reference evidence="3" key="1">
    <citation type="submission" date="2017-03" db="EMBL/GenBank/DDBJ databases">
        <title>Phytopthora megakarya and P. palmivora, two closely related causual agents of cacao black pod achieved similar genome size and gene model numbers by different mechanisms.</title>
        <authorList>
            <person name="Ali S."/>
            <person name="Shao J."/>
            <person name="Larry D.J."/>
            <person name="Kronmiller B."/>
            <person name="Shen D."/>
            <person name="Strem M.D."/>
            <person name="Melnick R.L."/>
            <person name="Guiltinan M.J."/>
            <person name="Tyler B.M."/>
            <person name="Meinhardt L.W."/>
            <person name="Bailey B.A."/>
        </authorList>
    </citation>
    <scope>NUCLEOTIDE SEQUENCE [LARGE SCALE GENOMIC DNA]</scope>
    <source>
        <strain evidence="3">zdho120</strain>
    </source>
</reference>
<evidence type="ECO:0000313" key="3">
    <source>
        <dbReference type="Proteomes" id="UP000198211"/>
    </source>
</evidence>
<dbReference type="PANTHER" id="PTHR31569">
    <property type="entry name" value="SWIM-TYPE DOMAIN-CONTAINING PROTEIN"/>
    <property type="match status" value="1"/>
</dbReference>
<dbReference type="OrthoDB" id="96470at2759"/>
<gene>
    <name evidence="2" type="ORF">PHMEG_00026964</name>
</gene>
<comment type="caution">
    <text evidence="2">The sequence shown here is derived from an EMBL/GenBank/DDBJ whole genome shotgun (WGS) entry which is preliminary data.</text>
</comment>
<proteinExistence type="predicted"/>
<keyword evidence="3" id="KW-1185">Reference proteome</keyword>
<dbReference type="PANTHER" id="PTHR31569:SF4">
    <property type="entry name" value="SWIM-TYPE DOMAIN-CONTAINING PROTEIN"/>
    <property type="match status" value="1"/>
</dbReference>
<dbReference type="InterPro" id="IPR052579">
    <property type="entry name" value="Zinc_finger_SWIM"/>
</dbReference>
<accession>A0A225V8I4</accession>
<dbReference type="EMBL" id="NBNE01006724">
    <property type="protein sequence ID" value="OWZ01612.1"/>
    <property type="molecule type" value="Genomic_DNA"/>
</dbReference>
<dbReference type="AlphaFoldDB" id="A0A225V8I4"/>
<sequence length="222" mass="24908">MVRAHNSSVSRADDDDATAREIADPENVSTVAETEARETGVISLTTAHMRRIFRFNYQLLTFMTMNEPERNHDPRIELPKARVLICHFHVIKYLKEKRSKPEYGKTSTDDASQVGTAIYAIVYADSEDQYKLSHDSLEGICDRIGLGTGTPELLGLYRRANLPHFKHHTNNRLDNVFGNLKDCIDSSMSMGLCEGLGCVRSQKGEGLHVQKLADWLGCGLQL</sequence>
<evidence type="ECO:0000256" key="1">
    <source>
        <dbReference type="SAM" id="MobiDB-lite"/>
    </source>
</evidence>